<reference evidence="11 12" key="1">
    <citation type="submission" date="2018-08" db="EMBL/GenBank/DDBJ databases">
        <title>A genome reference for cultivated species of the human gut microbiota.</title>
        <authorList>
            <person name="Zou Y."/>
            <person name="Xue W."/>
            <person name="Luo G."/>
        </authorList>
    </citation>
    <scope>NUCLEOTIDE SEQUENCE [LARGE SCALE GENOMIC DNA]</scope>
    <source>
        <strain evidence="9 12">AF14-18</strain>
        <strain evidence="10 11">AM35-14</strain>
    </source>
</reference>
<dbReference type="Pfam" id="PF03830">
    <property type="entry name" value="PTSIIB_sorb"/>
    <property type="match status" value="1"/>
</dbReference>
<dbReference type="GO" id="GO:0008982">
    <property type="term" value="F:protein-N(PI)-phosphohistidine-sugar phosphotransferase activity"/>
    <property type="evidence" value="ECO:0007669"/>
    <property type="project" value="InterPro"/>
</dbReference>
<evidence type="ECO:0000256" key="2">
    <source>
        <dbReference type="ARBA" id="ARBA00022448"/>
    </source>
</evidence>
<organism evidence="10 11">
    <name type="scientific">Enterocloster bolteae</name>
    <dbReference type="NCBI Taxonomy" id="208479"/>
    <lineage>
        <taxon>Bacteria</taxon>
        <taxon>Bacillati</taxon>
        <taxon>Bacillota</taxon>
        <taxon>Clostridia</taxon>
        <taxon>Lachnospirales</taxon>
        <taxon>Lachnospiraceae</taxon>
        <taxon>Enterocloster</taxon>
    </lineage>
</organism>
<evidence type="ECO:0000256" key="7">
    <source>
        <dbReference type="ARBA" id="ARBA00022777"/>
    </source>
</evidence>
<dbReference type="InterPro" id="IPR036667">
    <property type="entry name" value="PTS_IIB_sorbose-sp_sf"/>
</dbReference>
<keyword evidence="3" id="KW-0963">Cytoplasm</keyword>
<comment type="subcellular location">
    <subcellularLocation>
        <location evidence="1">Cytoplasm</location>
    </subcellularLocation>
</comment>
<evidence type="ECO:0000256" key="1">
    <source>
        <dbReference type="ARBA" id="ARBA00004496"/>
    </source>
</evidence>
<evidence type="ECO:0000313" key="11">
    <source>
        <dbReference type="Proteomes" id="UP000283975"/>
    </source>
</evidence>
<dbReference type="GO" id="GO:0016301">
    <property type="term" value="F:kinase activity"/>
    <property type="evidence" value="ECO:0007669"/>
    <property type="project" value="UniProtKB-KW"/>
</dbReference>
<evidence type="ECO:0000256" key="4">
    <source>
        <dbReference type="ARBA" id="ARBA00022597"/>
    </source>
</evidence>
<dbReference type="Proteomes" id="UP000284543">
    <property type="component" value="Unassembled WGS sequence"/>
</dbReference>
<evidence type="ECO:0000256" key="3">
    <source>
        <dbReference type="ARBA" id="ARBA00022490"/>
    </source>
</evidence>
<comment type="caution">
    <text evidence="10">The sequence shown here is derived from an EMBL/GenBank/DDBJ whole genome shotgun (WGS) entry which is preliminary data.</text>
</comment>
<sequence length="164" mass="18373">MSNVVMTRVDARLIHGQVAVRWTKVLQAKKIVVVDNKSAADDFLTELLLLAAPQGVTVQVMNEAKALEEWKKDGYGEQNTIIIFQNIDTAKRCYDQGLNYTSINIGQVPKMPDRPYHANNTCHLSEAELDALKGLNGDGVRVYFHPTPEDKLVEFEAAYKKLKA</sequence>
<keyword evidence="6" id="KW-0598">Phosphotransferase system</keyword>
<feature type="domain" description="PTS EIIB type-4" evidence="8">
    <location>
        <begin position="1"/>
        <end position="164"/>
    </location>
</feature>
<evidence type="ECO:0000313" key="10">
    <source>
        <dbReference type="EMBL" id="RHC55771.1"/>
    </source>
</evidence>
<dbReference type="GO" id="GO:0005737">
    <property type="term" value="C:cytoplasm"/>
    <property type="evidence" value="ECO:0007669"/>
    <property type="project" value="UniProtKB-SubCell"/>
</dbReference>
<protein>
    <submittedName>
        <fullName evidence="10">PTS mannose/fructose/sorbose transporter subunit IIB</fullName>
    </submittedName>
</protein>
<name>A0A414AVN9_9FIRM</name>
<dbReference type="EMBL" id="QSHZ01000012">
    <property type="protein sequence ID" value="RHC55771.1"/>
    <property type="molecule type" value="Genomic_DNA"/>
</dbReference>
<evidence type="ECO:0000256" key="6">
    <source>
        <dbReference type="ARBA" id="ARBA00022683"/>
    </source>
</evidence>
<evidence type="ECO:0000256" key="5">
    <source>
        <dbReference type="ARBA" id="ARBA00022679"/>
    </source>
</evidence>
<proteinExistence type="predicted"/>
<dbReference type="Gene3D" id="3.40.35.10">
    <property type="entry name" value="Phosphotransferase system, sorbose subfamily IIB component"/>
    <property type="match status" value="1"/>
</dbReference>
<accession>A0A414AVN9</accession>
<dbReference type="GeneID" id="23114895"/>
<keyword evidence="4" id="KW-0762">Sugar transport</keyword>
<dbReference type="Proteomes" id="UP000283975">
    <property type="component" value="Unassembled WGS sequence"/>
</dbReference>
<evidence type="ECO:0000259" key="8">
    <source>
        <dbReference type="PROSITE" id="PS51101"/>
    </source>
</evidence>
<dbReference type="PROSITE" id="PS51101">
    <property type="entry name" value="PTS_EIIB_TYPE_4"/>
    <property type="match status" value="1"/>
</dbReference>
<keyword evidence="5" id="KW-0808">Transferase</keyword>
<gene>
    <name evidence="10" type="ORF">DW839_13140</name>
    <name evidence="9" type="ORF">DWW02_17890</name>
</gene>
<dbReference type="InterPro" id="IPR004720">
    <property type="entry name" value="PTS_IIB_sorbose-sp"/>
</dbReference>
<evidence type="ECO:0000313" key="12">
    <source>
        <dbReference type="Proteomes" id="UP000284543"/>
    </source>
</evidence>
<dbReference type="RefSeq" id="WP_002576736.1">
    <property type="nucleotide sequence ID" value="NZ_BAABZS010000001.1"/>
</dbReference>
<evidence type="ECO:0000313" key="9">
    <source>
        <dbReference type="EMBL" id="RGV74529.1"/>
    </source>
</evidence>
<keyword evidence="2" id="KW-0813">Transport</keyword>
<dbReference type="SUPFAM" id="SSF52728">
    <property type="entry name" value="PTS IIb component"/>
    <property type="match status" value="1"/>
</dbReference>
<keyword evidence="7" id="KW-0418">Kinase</keyword>
<dbReference type="GO" id="GO:0009401">
    <property type="term" value="P:phosphoenolpyruvate-dependent sugar phosphotransferase system"/>
    <property type="evidence" value="ECO:0007669"/>
    <property type="project" value="UniProtKB-KW"/>
</dbReference>
<dbReference type="EMBL" id="QRZM01000007">
    <property type="protein sequence ID" value="RGV74529.1"/>
    <property type="molecule type" value="Genomic_DNA"/>
</dbReference>
<dbReference type="AlphaFoldDB" id="A0A414AVN9"/>